<dbReference type="InterPro" id="IPR035914">
    <property type="entry name" value="Sperma_CUB_dom_sf"/>
</dbReference>
<dbReference type="InterPro" id="IPR036772">
    <property type="entry name" value="SRCR-like_dom_sf"/>
</dbReference>
<gene>
    <name evidence="6" type="ORF">MAR_023630</name>
</gene>
<dbReference type="PANTHER" id="PTHR47653:SF1">
    <property type="entry name" value="DELETED IN MALIGNANT BRAIN TUMORS 1 PROTEIN"/>
    <property type="match status" value="1"/>
</dbReference>
<evidence type="ECO:0000256" key="1">
    <source>
        <dbReference type="ARBA" id="ARBA00022729"/>
    </source>
</evidence>
<dbReference type="Gene3D" id="3.10.250.10">
    <property type="entry name" value="SRCR-like domain"/>
    <property type="match status" value="4"/>
</dbReference>
<dbReference type="SUPFAM" id="SSF56487">
    <property type="entry name" value="SRCR-like"/>
    <property type="match status" value="4"/>
</dbReference>
<dbReference type="InterPro" id="IPR053243">
    <property type="entry name" value="SJ_maturation_regulator"/>
</dbReference>
<dbReference type="Pfam" id="PF00530">
    <property type="entry name" value="SRCR"/>
    <property type="match status" value="4"/>
</dbReference>
<evidence type="ECO:0000256" key="3">
    <source>
        <dbReference type="ARBA" id="ARBA00023157"/>
    </source>
</evidence>
<dbReference type="EMBL" id="CP111014">
    <property type="protein sequence ID" value="WAQ99257.1"/>
    <property type="molecule type" value="Genomic_DNA"/>
</dbReference>
<keyword evidence="2" id="KW-0677">Repeat</keyword>
<dbReference type="InterPro" id="IPR000859">
    <property type="entry name" value="CUB_dom"/>
</dbReference>
<accession>A0ABY7DRA7</accession>
<dbReference type="PANTHER" id="PTHR47653">
    <property type="entry name" value="PROTEIN BARK BEETLE"/>
    <property type="match status" value="1"/>
</dbReference>
<dbReference type="PRINTS" id="PR00258">
    <property type="entry name" value="SPERACTRCPTR"/>
</dbReference>
<keyword evidence="4" id="KW-0325">Glycoprotein</keyword>
<evidence type="ECO:0000256" key="2">
    <source>
        <dbReference type="ARBA" id="ARBA00022737"/>
    </source>
</evidence>
<name>A0ABY7DRA7_MYAAR</name>
<dbReference type="PROSITE" id="PS00420">
    <property type="entry name" value="SRCR_1"/>
    <property type="match status" value="1"/>
</dbReference>
<reference evidence="6" key="1">
    <citation type="submission" date="2022-11" db="EMBL/GenBank/DDBJ databases">
        <title>Centuries of genome instability and evolution in soft-shell clam transmissible cancer (bioRxiv).</title>
        <authorList>
            <person name="Hart S.F.M."/>
            <person name="Yonemitsu M.A."/>
            <person name="Giersch R.M."/>
            <person name="Beal B.F."/>
            <person name="Arriagada G."/>
            <person name="Davis B.W."/>
            <person name="Ostrander E.A."/>
            <person name="Goff S.P."/>
            <person name="Metzger M.J."/>
        </authorList>
    </citation>
    <scope>NUCLEOTIDE SEQUENCE</scope>
    <source>
        <strain evidence="6">MELC-2E11</strain>
        <tissue evidence="6">Siphon/mantle</tissue>
    </source>
</reference>
<keyword evidence="1" id="KW-0732">Signal</keyword>
<evidence type="ECO:0000259" key="5">
    <source>
        <dbReference type="PROSITE" id="PS00420"/>
    </source>
</evidence>
<keyword evidence="3" id="KW-1015">Disulfide bond</keyword>
<dbReference type="Gene3D" id="2.60.120.290">
    <property type="entry name" value="Spermadhesin, CUB domain"/>
    <property type="match status" value="1"/>
</dbReference>
<protein>
    <submittedName>
        <fullName evidence="6">DMBT1-like protein</fullName>
    </submittedName>
</protein>
<proteinExistence type="predicted"/>
<sequence>MELEHMFDACLHGTFCSPRLEIILRPFHLRCIVNLERYGKIYEGVPASGGNVVIEDLQCRGIESNVKQCTSKVWLSNTCGHSQDVSIDCYCNDSGRLEVFYSGQWGTVCNIGFDIRDAETVCRILRHYGGIKALPNLIKFGKEYIYSEIKVFVCPKRVRETSPTYYRSYSIEGRGYGAIMIENLQCRGREWSLAQCDSGPWLSNTNCSHYDDVGVDCSASLPYCGGYFNGWSGYIASPNYPNPYFNGQHCEYHLSVPSGHVRDFNICPGNKLEQYGDLLHRTYNDCSIYYGRLCHNDRYQVRRGMPFYLHNTVLSPPGIRLVNGHSPYSCRVEVYHNGQWGMVCDDSIRLVNGPNYHSGRVEVYHNGRWGTVCDNNFDHRDVMVICRMLGYFQGEQYGRPYQGAHFGRGSGTIWLSNLGCNGYESDVRNCYHQGWGSHGCSSLEDAGVECYGIVFIVNEYI</sequence>
<keyword evidence="7" id="KW-1185">Reference proteome</keyword>
<dbReference type="InterPro" id="IPR001190">
    <property type="entry name" value="SRCR"/>
</dbReference>
<evidence type="ECO:0000313" key="6">
    <source>
        <dbReference type="EMBL" id="WAQ99257.1"/>
    </source>
</evidence>
<evidence type="ECO:0000313" key="7">
    <source>
        <dbReference type="Proteomes" id="UP001164746"/>
    </source>
</evidence>
<dbReference type="SMART" id="SM00202">
    <property type="entry name" value="SR"/>
    <property type="match status" value="2"/>
</dbReference>
<dbReference type="SUPFAM" id="SSF49854">
    <property type="entry name" value="Spermadhesin, CUB domain"/>
    <property type="match status" value="1"/>
</dbReference>
<organism evidence="6 7">
    <name type="scientific">Mya arenaria</name>
    <name type="common">Soft-shell clam</name>
    <dbReference type="NCBI Taxonomy" id="6604"/>
    <lineage>
        <taxon>Eukaryota</taxon>
        <taxon>Metazoa</taxon>
        <taxon>Spiralia</taxon>
        <taxon>Lophotrochozoa</taxon>
        <taxon>Mollusca</taxon>
        <taxon>Bivalvia</taxon>
        <taxon>Autobranchia</taxon>
        <taxon>Heteroconchia</taxon>
        <taxon>Euheterodonta</taxon>
        <taxon>Imparidentia</taxon>
        <taxon>Neoheterodontei</taxon>
        <taxon>Myida</taxon>
        <taxon>Myoidea</taxon>
        <taxon>Myidae</taxon>
        <taxon>Mya</taxon>
    </lineage>
</organism>
<feature type="domain" description="SRCR" evidence="5">
    <location>
        <begin position="353"/>
        <end position="390"/>
    </location>
</feature>
<dbReference type="CDD" id="cd00041">
    <property type="entry name" value="CUB"/>
    <property type="match status" value="1"/>
</dbReference>
<evidence type="ECO:0000256" key="4">
    <source>
        <dbReference type="ARBA" id="ARBA00023180"/>
    </source>
</evidence>
<dbReference type="Pfam" id="PF00431">
    <property type="entry name" value="CUB"/>
    <property type="match status" value="1"/>
</dbReference>
<dbReference type="Proteomes" id="UP001164746">
    <property type="component" value="Chromosome 3"/>
</dbReference>